<accession>A0A2I1ERH0</accession>
<dbReference type="AlphaFoldDB" id="A0A2I1ERH0"/>
<dbReference type="Proteomes" id="UP000684084">
    <property type="component" value="Unassembled WGS sequence"/>
</dbReference>
<dbReference type="OrthoDB" id="2307929at2759"/>
<dbReference type="VEuPathDB" id="FungiDB:FUN_020919"/>
<evidence type="ECO:0000313" key="2">
    <source>
        <dbReference type="Proteomes" id="UP000684084"/>
    </source>
</evidence>
<reference evidence="1" key="1">
    <citation type="submission" date="2020-05" db="EMBL/GenBank/DDBJ databases">
        <authorList>
            <person name="Rincon C."/>
            <person name="Sanders R I."/>
            <person name="Robbins C."/>
            <person name="Chaturvedi A."/>
        </authorList>
    </citation>
    <scope>NUCLEOTIDE SEQUENCE</scope>
    <source>
        <strain evidence="1">CHB12</strain>
    </source>
</reference>
<gene>
    <name evidence="1" type="ORF">CHRIB12_LOCUS15725</name>
</gene>
<dbReference type="EMBL" id="CAGKOT010000037">
    <property type="protein sequence ID" value="CAB5377352.1"/>
    <property type="molecule type" value="Genomic_DNA"/>
</dbReference>
<comment type="caution">
    <text evidence="1">The sequence shown here is derived from an EMBL/GenBank/DDBJ whole genome shotgun (WGS) entry which is preliminary data.</text>
</comment>
<proteinExistence type="predicted"/>
<dbReference type="VEuPathDB" id="FungiDB:RhiirFUN_000238"/>
<sequence>MISRKLLLLATVALFCMIFIGSTQTAPLNKRQAVVYADFANGITGQWTWTSDGFDFVKRADGDFYRFRGLFTRGFEKDTNIQNYEFFVITKDRQKIDYTQDIIENVKISSAGGTSPFQKVYQGFKVSDFVGGTFFVKHKGKKISEATIKLP</sequence>
<dbReference type="VEuPathDB" id="FungiDB:RhiirA1_462433"/>
<protein>
    <submittedName>
        <fullName evidence="1">Uncharacterized protein</fullName>
    </submittedName>
</protein>
<evidence type="ECO:0000313" key="1">
    <source>
        <dbReference type="EMBL" id="CAB5377352.1"/>
    </source>
</evidence>
<organism evidence="1 2">
    <name type="scientific">Rhizophagus irregularis</name>
    <dbReference type="NCBI Taxonomy" id="588596"/>
    <lineage>
        <taxon>Eukaryota</taxon>
        <taxon>Fungi</taxon>
        <taxon>Fungi incertae sedis</taxon>
        <taxon>Mucoromycota</taxon>
        <taxon>Glomeromycotina</taxon>
        <taxon>Glomeromycetes</taxon>
        <taxon>Glomerales</taxon>
        <taxon>Glomeraceae</taxon>
        <taxon>Rhizophagus</taxon>
    </lineage>
</organism>
<name>A0A2I1ERH0_9GLOM</name>